<comment type="caution">
    <text evidence="4">The sequence shown here is derived from an EMBL/GenBank/DDBJ whole genome shotgun (WGS) entry which is preliminary data.</text>
</comment>
<dbReference type="RefSeq" id="WP_097587794.1">
    <property type="nucleotide sequence ID" value="NZ_NWTC01000031.1"/>
</dbReference>
<dbReference type="InterPro" id="IPR036318">
    <property type="entry name" value="FAD-bd_PCMH-like_sf"/>
</dbReference>
<accession>A0A2A6LPA4</accession>
<gene>
    <name evidence="4" type="ORF">CO661_28470</name>
</gene>
<evidence type="ECO:0000256" key="1">
    <source>
        <dbReference type="ARBA" id="ARBA00022630"/>
    </source>
</evidence>
<dbReference type="InterPro" id="IPR016164">
    <property type="entry name" value="FAD-linked_Oxase-like_C"/>
</dbReference>
<dbReference type="SUPFAM" id="SSF56176">
    <property type="entry name" value="FAD-binding/transporter-associated domain-like"/>
    <property type="match status" value="1"/>
</dbReference>
<dbReference type="Proteomes" id="UP000220353">
    <property type="component" value="Unassembled WGS sequence"/>
</dbReference>
<dbReference type="InterPro" id="IPR016169">
    <property type="entry name" value="FAD-bd_PCMH_sub2"/>
</dbReference>
<sequence>MLMRTNDSITDLAAAVISPTNEAEVAGFIAESYARATPMRVVGGGTRLQCGTVAANQTLTSRCLSGIVTYEPGALTLIARAGTPIHEIEATLASEGQTFAFEPMDHRAVLGVSGAPTLGGMVAGNVSGPRRVHAGACRDHLLGVRFVDGRGRIIKNGGRVMKNVTGLDLGKLLCGSHGTLGVLTEVALKTLPAAETQQTIAFRRISVADATEIFARALATPYEVSGAAFHSGTAWLRIEGFSAQVDYRRERLSTLFRNREFEIVGEADSQNLWRGLRDLHHFAASSEPLWRILVKPSEAPAVVAALHALGGEVSLDWAGGLIWFQGSASGSAIRGAAGRGQAMLVRRSALSAGGSFPPEEPAIAQLSGALRRTFDPAGILNPGLMDK</sequence>
<proteinExistence type="predicted"/>
<evidence type="ECO:0000313" key="4">
    <source>
        <dbReference type="EMBL" id="PDT44513.1"/>
    </source>
</evidence>
<dbReference type="GO" id="GO:0003824">
    <property type="term" value="F:catalytic activity"/>
    <property type="evidence" value="ECO:0007669"/>
    <property type="project" value="InterPro"/>
</dbReference>
<dbReference type="EMBL" id="NWTC01000031">
    <property type="protein sequence ID" value="PDT44513.1"/>
    <property type="molecule type" value="Genomic_DNA"/>
</dbReference>
<dbReference type="PROSITE" id="PS51387">
    <property type="entry name" value="FAD_PCMH"/>
    <property type="match status" value="1"/>
</dbReference>
<evidence type="ECO:0000313" key="5">
    <source>
        <dbReference type="Proteomes" id="UP000220353"/>
    </source>
</evidence>
<dbReference type="InterPro" id="IPR016166">
    <property type="entry name" value="FAD-bd_PCMH"/>
</dbReference>
<dbReference type="SUPFAM" id="SSF55103">
    <property type="entry name" value="FAD-linked oxidases, C-terminal domain"/>
    <property type="match status" value="1"/>
</dbReference>
<feature type="domain" description="FAD-binding PCMH-type" evidence="3">
    <location>
        <begin position="9"/>
        <end position="193"/>
    </location>
</feature>
<dbReference type="Gene3D" id="3.30.465.10">
    <property type="match status" value="1"/>
</dbReference>
<name>A0A2A6LPA4_RHIFR</name>
<reference evidence="4 5" key="1">
    <citation type="submission" date="2017-09" db="EMBL/GenBank/DDBJ databases">
        <title>Comparative genomics of rhizobia isolated from Phaseolus vulgaris in China.</title>
        <authorList>
            <person name="Tong W."/>
        </authorList>
    </citation>
    <scope>NUCLEOTIDE SEQUENCE [LARGE SCALE GENOMIC DNA]</scope>
    <source>
        <strain evidence="4 5">PCH1</strain>
    </source>
</reference>
<dbReference type="PANTHER" id="PTHR11748">
    <property type="entry name" value="D-LACTATE DEHYDROGENASE"/>
    <property type="match status" value="1"/>
</dbReference>
<keyword evidence="2" id="KW-0274">FAD</keyword>
<dbReference type="Pfam" id="PF01565">
    <property type="entry name" value="FAD_binding_4"/>
    <property type="match status" value="1"/>
</dbReference>
<protein>
    <submittedName>
        <fullName evidence="4">FAD/FMN-containing dehydrogenase</fullName>
    </submittedName>
</protein>
<dbReference type="PANTHER" id="PTHR11748:SF103">
    <property type="entry name" value="GLYCOLATE OXIDASE SUBUNIT GLCE"/>
    <property type="match status" value="1"/>
</dbReference>
<evidence type="ECO:0000256" key="2">
    <source>
        <dbReference type="ARBA" id="ARBA00022827"/>
    </source>
</evidence>
<organism evidence="4 5">
    <name type="scientific">Rhizobium fredii</name>
    <name type="common">Sinorhizobium fredii</name>
    <dbReference type="NCBI Taxonomy" id="380"/>
    <lineage>
        <taxon>Bacteria</taxon>
        <taxon>Pseudomonadati</taxon>
        <taxon>Pseudomonadota</taxon>
        <taxon>Alphaproteobacteria</taxon>
        <taxon>Hyphomicrobiales</taxon>
        <taxon>Rhizobiaceae</taxon>
        <taxon>Sinorhizobium/Ensifer group</taxon>
        <taxon>Sinorhizobium</taxon>
    </lineage>
</organism>
<dbReference type="AlphaFoldDB" id="A0A2A6LPA4"/>
<evidence type="ECO:0000259" key="3">
    <source>
        <dbReference type="PROSITE" id="PS51387"/>
    </source>
</evidence>
<dbReference type="GO" id="GO:0071949">
    <property type="term" value="F:FAD binding"/>
    <property type="evidence" value="ECO:0007669"/>
    <property type="project" value="InterPro"/>
</dbReference>
<keyword evidence="1" id="KW-0285">Flavoprotein</keyword>
<dbReference type="InterPro" id="IPR006094">
    <property type="entry name" value="Oxid_FAD_bind_N"/>
</dbReference>